<dbReference type="Proteomes" id="UP000663864">
    <property type="component" value="Unassembled WGS sequence"/>
</dbReference>
<dbReference type="InterPro" id="IPR058831">
    <property type="entry name" value="LolA-like_dom_2nd"/>
</dbReference>
<dbReference type="AlphaFoldDB" id="A0A814QUK2"/>
<evidence type="ECO:0000259" key="4">
    <source>
        <dbReference type="Pfam" id="PF25898"/>
    </source>
</evidence>
<dbReference type="EMBL" id="CAJOBD010003481">
    <property type="protein sequence ID" value="CAF3950954.1"/>
    <property type="molecule type" value="Genomic_DNA"/>
</dbReference>
<dbReference type="InterPro" id="IPR058265">
    <property type="entry name" value="DUF7959"/>
</dbReference>
<feature type="compositionally biased region" description="Polar residues" evidence="1">
    <location>
        <begin position="742"/>
        <end position="759"/>
    </location>
</feature>
<accession>A0A814QUK2</accession>
<feature type="domain" description="DUF7959" evidence="5">
    <location>
        <begin position="529"/>
        <end position="642"/>
    </location>
</feature>
<reference evidence="6" key="1">
    <citation type="submission" date="2021-02" db="EMBL/GenBank/DDBJ databases">
        <authorList>
            <person name="Nowell W R."/>
        </authorList>
    </citation>
    <scope>NUCLEOTIDE SEQUENCE</scope>
</reference>
<feature type="chain" id="PRO_5036225694" evidence="3">
    <location>
        <begin position="21"/>
        <end position="759"/>
    </location>
</feature>
<evidence type="ECO:0000256" key="1">
    <source>
        <dbReference type="SAM" id="MobiDB-lite"/>
    </source>
</evidence>
<dbReference type="PANTHER" id="PTHR36902:SF1">
    <property type="entry name" value="ENRICHED IN SURFACE-LABELED PROTEOME PROTEIN 9"/>
    <property type="match status" value="1"/>
</dbReference>
<dbReference type="Proteomes" id="UP000663836">
    <property type="component" value="Unassembled WGS sequence"/>
</dbReference>
<dbReference type="EMBL" id="CAJNOT010000992">
    <property type="protein sequence ID" value="CAF1123864.1"/>
    <property type="molecule type" value="Genomic_DNA"/>
</dbReference>
<keyword evidence="2" id="KW-0812">Transmembrane</keyword>
<feature type="region of interest" description="Disordered" evidence="1">
    <location>
        <begin position="738"/>
        <end position="759"/>
    </location>
</feature>
<protein>
    <submittedName>
        <fullName evidence="6">Uncharacterized protein</fullName>
    </submittedName>
</protein>
<comment type="caution">
    <text evidence="6">The sequence shown here is derived from an EMBL/GenBank/DDBJ whole genome shotgun (WGS) entry which is preliminary data.</text>
</comment>
<feature type="signal peptide" evidence="3">
    <location>
        <begin position="1"/>
        <end position="20"/>
    </location>
</feature>
<evidence type="ECO:0000259" key="5">
    <source>
        <dbReference type="Pfam" id="PF25899"/>
    </source>
</evidence>
<gene>
    <name evidence="7" type="ORF">JBS370_LOCUS23529</name>
    <name evidence="6" type="ORF">ZHD862_LOCUS18777</name>
</gene>
<evidence type="ECO:0000256" key="3">
    <source>
        <dbReference type="SAM" id="SignalP"/>
    </source>
</evidence>
<keyword evidence="2" id="KW-1133">Transmembrane helix</keyword>
<evidence type="ECO:0000313" key="8">
    <source>
        <dbReference type="Proteomes" id="UP000663864"/>
    </source>
</evidence>
<evidence type="ECO:0000256" key="2">
    <source>
        <dbReference type="SAM" id="Phobius"/>
    </source>
</evidence>
<keyword evidence="2" id="KW-0472">Membrane</keyword>
<name>A0A814QUK2_9BILA</name>
<dbReference type="PANTHER" id="PTHR36902">
    <property type="entry name" value="ENRICHED IN SURFACE-LABELED PROTEOME PROTEIN 9"/>
    <property type="match status" value="1"/>
</dbReference>
<evidence type="ECO:0000313" key="6">
    <source>
        <dbReference type="EMBL" id="CAF1123864.1"/>
    </source>
</evidence>
<organism evidence="6 8">
    <name type="scientific">Rotaria sordida</name>
    <dbReference type="NCBI Taxonomy" id="392033"/>
    <lineage>
        <taxon>Eukaryota</taxon>
        <taxon>Metazoa</taxon>
        <taxon>Spiralia</taxon>
        <taxon>Gnathifera</taxon>
        <taxon>Rotifera</taxon>
        <taxon>Eurotatoria</taxon>
        <taxon>Bdelloidea</taxon>
        <taxon>Philodinida</taxon>
        <taxon>Philodinidae</taxon>
        <taxon>Rotaria</taxon>
    </lineage>
</organism>
<feature type="domain" description="LolA-like" evidence="4">
    <location>
        <begin position="267"/>
        <end position="515"/>
    </location>
</feature>
<feature type="transmembrane region" description="Helical" evidence="2">
    <location>
        <begin position="691"/>
        <end position="711"/>
    </location>
</feature>
<evidence type="ECO:0000313" key="7">
    <source>
        <dbReference type="EMBL" id="CAF3950954.1"/>
    </source>
</evidence>
<dbReference type="Pfam" id="PF25898">
    <property type="entry name" value="LolA_2nd_metazoa"/>
    <property type="match status" value="1"/>
</dbReference>
<sequence length="759" mass="85946">MHRLNEAVFLLLLFIAQYQAQDPTAPGDWNGDSNLCTVNPTTTPSSLPAPPIPRFPNQAEFTIELVEVKHIQNITLPSEITMLEYLYDYNANKLIIVKNRNGIINVEYFYYGINKKSTYYGEDFCVVTDIPTENDMDGASAIKLPDGTWHIRPLNEFILFSSDNPNRRVTPIYLGKDTVRGIPVHKWQSCYIDRAQYRTVRRIWTFAQEEFTMAGVVNNSFSVPVQALISASVVFPNGTQLVKVDEESNIYTFRPGIMESNDALSPPKGVFCASGPDQNLISLKDAGVSWPNHFSVRVDTSTSRSSRWERFHLRYDQGREQTSKRLRYDYMPPGSEDFITVIHDYTDNITYIIDRQVGTCNINRGVEIPAVSSLRDPIRFFIKHEAHFIFNPPEKAWEFNGYRSCRGKAIKCVILTTSIDKFPAIVDPDSGMETGETWAATNMEYGWSVRAPFSTATPDQPKQFDYPVSLYLKMYRFRDSSNPSPFNLVTEDIEYEFYEMSHESKPSDFDISTCYRSLDLPYLHLGFVLKPSNNNPVDSKYLNRRTLELNLRLALRNIMQIKWARISNVELDHIRFDNSIYVLFTLLGPVPIPNNDESSIETARGALEMAINAGQFTFNITLLDNDRSQIELKAQPNSLKVSQQFMSIHASWIYANVSYCNVSNCEVPNVNNSNNNGQRLKQEKYTAGAKAGGIIGGLIVGIVLGFVVLVLNRFLNKISTPTNSPTISSDMKNIIIRDGNSAPPSNAQNLQNSADTFDT</sequence>
<keyword evidence="3" id="KW-0732">Signal</keyword>
<dbReference type="Pfam" id="PF25899">
    <property type="entry name" value="DUF7959"/>
    <property type="match status" value="1"/>
</dbReference>
<proteinExistence type="predicted"/>